<feature type="compositionally biased region" description="Polar residues" evidence="8">
    <location>
        <begin position="1228"/>
        <end position="1251"/>
    </location>
</feature>
<feature type="transmembrane region" description="Helical" evidence="9">
    <location>
        <begin position="1382"/>
        <end position="1404"/>
    </location>
</feature>
<feature type="repeat" description="ANK" evidence="7">
    <location>
        <begin position="228"/>
        <end position="260"/>
    </location>
</feature>
<protein>
    <submittedName>
        <fullName evidence="10">Uncharacterized protein</fullName>
    </submittedName>
</protein>
<dbReference type="HOGENOM" id="CLU_003905_0_0_1"/>
<dbReference type="GO" id="GO:0046873">
    <property type="term" value="F:metal ion transmembrane transporter activity"/>
    <property type="evidence" value="ECO:0007669"/>
    <property type="project" value="InterPro"/>
</dbReference>
<gene>
    <name evidence="10" type="ORF">FOTG_10660</name>
</gene>
<dbReference type="InterPro" id="IPR002110">
    <property type="entry name" value="Ankyrin_rpt"/>
</dbReference>
<evidence type="ECO:0000313" key="10">
    <source>
        <dbReference type="EMBL" id="EXM21420.1"/>
    </source>
</evidence>
<feature type="region of interest" description="Disordered" evidence="8">
    <location>
        <begin position="910"/>
        <end position="975"/>
    </location>
</feature>
<dbReference type="Pfam" id="PF00023">
    <property type="entry name" value="Ank"/>
    <property type="match status" value="1"/>
</dbReference>
<feature type="compositionally biased region" description="Basic and acidic residues" evidence="8">
    <location>
        <begin position="924"/>
        <end position="943"/>
    </location>
</feature>
<feature type="transmembrane region" description="Helical" evidence="9">
    <location>
        <begin position="1348"/>
        <end position="1370"/>
    </location>
</feature>
<evidence type="ECO:0000256" key="6">
    <source>
        <dbReference type="ARBA" id="ARBA00023136"/>
    </source>
</evidence>
<dbReference type="GO" id="GO:0016020">
    <property type="term" value="C:membrane"/>
    <property type="evidence" value="ECO:0007669"/>
    <property type="project" value="UniProtKB-SubCell"/>
</dbReference>
<dbReference type="InterPro" id="IPR036770">
    <property type="entry name" value="Ankyrin_rpt-contain_sf"/>
</dbReference>
<evidence type="ECO:0000256" key="1">
    <source>
        <dbReference type="ARBA" id="ARBA00004141"/>
    </source>
</evidence>
<reference evidence="10" key="2">
    <citation type="submission" date="2012-05" db="EMBL/GenBank/DDBJ databases">
        <title>The Genome Annotation of Fusarium oxysporum Cotton.</title>
        <authorList>
            <consortium name="The Broad Institute Genomics Platform"/>
            <person name="Ma L.-J."/>
            <person name="Corby-Kistler H."/>
            <person name="Broz K."/>
            <person name="Gale L.R."/>
            <person name="Jonkers W."/>
            <person name="O'Donnell K."/>
            <person name="Ploetz R."/>
            <person name="Steinberg C."/>
            <person name="Schwartz D.C."/>
            <person name="VanEtten H."/>
            <person name="Zhou S."/>
            <person name="Young S.K."/>
            <person name="Zeng Q."/>
            <person name="Gargeya S."/>
            <person name="Fitzgerald M."/>
            <person name="Abouelleil A."/>
            <person name="Alvarado L."/>
            <person name="Chapman S.B."/>
            <person name="Gainer-Dewar J."/>
            <person name="Goldberg J."/>
            <person name="Griggs A."/>
            <person name="Gujja S."/>
            <person name="Hansen M."/>
            <person name="Howarth C."/>
            <person name="Imamovic A."/>
            <person name="Ireland A."/>
            <person name="Larimer J."/>
            <person name="McCowan C."/>
            <person name="Murphy C."/>
            <person name="Pearson M."/>
            <person name="Poon T.W."/>
            <person name="Priest M."/>
            <person name="Roberts A."/>
            <person name="Saif S."/>
            <person name="Shea T."/>
            <person name="Sykes S."/>
            <person name="Wortman J."/>
            <person name="Nusbaum C."/>
            <person name="Birren B."/>
        </authorList>
    </citation>
    <scope>NUCLEOTIDE SEQUENCE</scope>
    <source>
        <strain evidence="10">25433</strain>
    </source>
</reference>
<reference evidence="10" key="1">
    <citation type="submission" date="2011-11" db="EMBL/GenBank/DDBJ databases">
        <title>The Genome Sequence of Fusarium oxysporum Cotton.</title>
        <authorList>
            <consortium name="The Broad Institute Genome Sequencing Platform"/>
            <person name="Ma L.-J."/>
            <person name="Gale L.R."/>
            <person name="Schwartz D.C."/>
            <person name="Zhou S."/>
            <person name="Corby-Kistler H."/>
            <person name="Young S.K."/>
            <person name="Zeng Q."/>
            <person name="Gargeya S."/>
            <person name="Fitzgerald M."/>
            <person name="Haas B."/>
            <person name="Abouelleil A."/>
            <person name="Alvarado L."/>
            <person name="Arachchi H.M."/>
            <person name="Berlin A."/>
            <person name="Brown A."/>
            <person name="Chapman S.B."/>
            <person name="Chen Z."/>
            <person name="Dunbar C."/>
            <person name="Freedman E."/>
            <person name="Gearin G."/>
            <person name="Goldberg J."/>
            <person name="Griggs A."/>
            <person name="Gujja S."/>
            <person name="Heiman D."/>
            <person name="Howarth C."/>
            <person name="Larson L."/>
            <person name="Lui A."/>
            <person name="MacDonald P.J.P."/>
            <person name="Montmayeur A."/>
            <person name="Murphy C."/>
            <person name="Neiman D."/>
            <person name="Pearson M."/>
            <person name="Priest M."/>
            <person name="Roberts A."/>
            <person name="Saif S."/>
            <person name="Shea T."/>
            <person name="Shenoy N."/>
            <person name="Sisk P."/>
            <person name="Stolte C."/>
            <person name="Sykes S."/>
            <person name="Wortman J."/>
            <person name="Nusbaum C."/>
            <person name="Birren B."/>
        </authorList>
    </citation>
    <scope>NUCLEOTIDE SEQUENCE [LARGE SCALE GENOMIC DNA]</scope>
    <source>
        <strain evidence="10">25433</strain>
    </source>
</reference>
<evidence type="ECO:0000256" key="9">
    <source>
        <dbReference type="SAM" id="Phobius"/>
    </source>
</evidence>
<keyword evidence="5 7" id="KW-0040">ANK repeat</keyword>
<dbReference type="Proteomes" id="UP000030701">
    <property type="component" value="Unassembled WGS sequence"/>
</dbReference>
<dbReference type="PANTHER" id="PTHR24198">
    <property type="entry name" value="ANKYRIN REPEAT AND PROTEIN KINASE DOMAIN-CONTAINING PROTEIN"/>
    <property type="match status" value="1"/>
</dbReference>
<dbReference type="SUPFAM" id="SSF144083">
    <property type="entry name" value="Magnesium transport protein CorA, transmembrane region"/>
    <property type="match status" value="1"/>
</dbReference>
<dbReference type="OrthoDB" id="341259at2759"/>
<proteinExistence type="predicted"/>
<dbReference type="EMBL" id="JH657946">
    <property type="protein sequence ID" value="EXM21420.1"/>
    <property type="molecule type" value="Genomic_DNA"/>
</dbReference>
<feature type="repeat" description="ANK" evidence="7">
    <location>
        <begin position="332"/>
        <end position="353"/>
    </location>
</feature>
<feature type="repeat" description="ANK" evidence="7">
    <location>
        <begin position="127"/>
        <end position="159"/>
    </location>
</feature>
<sequence>MAEVSLAIKAADGGVHDKDATVPEDPGNEIACHSDSNSSSSHEGDESDEPEPPALHKKLLAIAEAGQPTKPATSEDFNSLLVEKRSEINAQDSTGKTALHVAIEHGLDAEAQTLIQNEADIGIGDNEGQQPLYHACVEGNTELVKLLLSKSAIVNAASNNGETPLAAACRNGHTEIVNILLDEKANTKTADEEKWTPLHWASWENHKEIVKRLLDEDTSNINAIETNENWTPINAAAYRGHEEVVSLLLEENADLYTPDYSNWTPLLTATRMQHPEIVRTILRYKTGWKEDYLEIRDDGGNTPLHVASDKGYYEIASQLVDAGANCNATDGQGMTPLHLASFGNHYKIIALLVLKAPVLGIDIDAKANDGRNSLHLASLQGNELIVKALIQGKVSIDATDDADMTPLHLASGANVADRCLSDPDPVSPSPSGDDGPDWEKRNVEAKSGRHLAVVELLLRNEANPRLKAANGDTALHRAAAIGDNERIDILLKNIKSEDFSWENWKDSPVKSALGGDDPQAAMESLLAKQEVKKAPFWKEGGRNQVMEEAVKCARPRGLLDLIFRELSKDALNPPTGCQDWGSIQWAAHERLPDVLSGLINKSEPIENVDEMVHEALKITANSISSNELQSESSCELLVQVMWILITSSERTPKNTDSVKEAYDVVRKNTLPTKHEAANPLSKEEMRIRDKLFKTTADLKEFTGTNRRKNFILTKGSDRLNKVQEKNLFQLENLARNFEGYAGKDTEPHTSHKFKSIAILSTLQDILKDPPFAQISQTHKDKVDYSPPVPAPDHQKIVKEAEATVVGFFKGKSESGRIRRSRSLQEIIYDLGPTDVMDTAIGDLIAMTRSGSMHFNSKLYATENLKLKWVHLPSTNDLLTRIISYEGYLAREYYEVRSFFRDSWVEVPDKESRSRMMRPRSVTRASEKTNDGKSGESAKQKNENNTKQAQAAAAGSLKDKQKVYDDWNSDSRDTVKRSHGFVPASAIYMPYLEYSTHCRDWNDTKSGDFKQAHEHYEELLQKYKGKGKQQHGSPTLDEWYYQFSQEDSDAKDNQNTRNESQVVSKYLQERPEIKEASGTRDRNQWTVVRVNQLWIWTISKDWIITATSSPFTNSPDTLVEEVLNQLSKQAEYGGSRAQPVLASELVPVIIDHCIGLYEKRPNDAGRISIGQTFSHYINRIGRNETTLFDDFRALSPDEHHKKNANDKLDGHSPVGKSRETNYQPMAESTAATAISTHGQTRETTQQSHGQDISSAIQKAKDLYCDIKDVRDELNILKSVAQYQQIVQRGLAGKGVDESRFSSTYVVKDVKELDSIAERIQSAINTTLSLQQSEVANRQATEATRQGKTVMTFTFATVLFLPLSFLSSLFALDVASFQEAPAWAFYIIFFVSIGISAILGFSVFYWEDIRHFKKEFMTSPANALEQLFKPASNPSTMPKASDSGNNETGRAIKPLRIVSKMEDWGQKLINRARGHGRKNDIDDIENSSAVLRG</sequence>
<evidence type="ECO:0000256" key="7">
    <source>
        <dbReference type="PROSITE-ProRule" id="PRU00023"/>
    </source>
</evidence>
<keyword evidence="3" id="KW-0677">Repeat</keyword>
<dbReference type="InterPro" id="IPR045863">
    <property type="entry name" value="CorA_TM1_TM2"/>
</dbReference>
<dbReference type="PANTHER" id="PTHR24198:SF165">
    <property type="entry name" value="ANKYRIN REPEAT-CONTAINING PROTEIN-RELATED"/>
    <property type="match status" value="1"/>
</dbReference>
<evidence type="ECO:0000256" key="4">
    <source>
        <dbReference type="ARBA" id="ARBA00022989"/>
    </source>
</evidence>
<evidence type="ECO:0000256" key="5">
    <source>
        <dbReference type="ARBA" id="ARBA00023043"/>
    </source>
</evidence>
<evidence type="ECO:0000256" key="2">
    <source>
        <dbReference type="ARBA" id="ARBA00022692"/>
    </source>
</evidence>
<dbReference type="Gene3D" id="1.20.58.340">
    <property type="entry name" value="Magnesium transport protein CorA, transmembrane region"/>
    <property type="match status" value="1"/>
</dbReference>
<dbReference type="PROSITE" id="PS50088">
    <property type="entry name" value="ANK_REPEAT"/>
    <property type="match status" value="8"/>
</dbReference>
<feature type="region of interest" description="Disordered" evidence="8">
    <location>
        <begin position="416"/>
        <end position="441"/>
    </location>
</feature>
<dbReference type="SMART" id="SM00248">
    <property type="entry name" value="ANK"/>
    <property type="match status" value="11"/>
</dbReference>
<evidence type="ECO:0000256" key="3">
    <source>
        <dbReference type="ARBA" id="ARBA00022737"/>
    </source>
</evidence>
<feature type="compositionally biased region" description="Basic and acidic residues" evidence="8">
    <location>
        <begin position="1197"/>
        <end position="1209"/>
    </location>
</feature>
<feature type="compositionally biased region" description="Basic and acidic residues" evidence="8">
    <location>
        <begin position="956"/>
        <end position="975"/>
    </location>
</feature>
<keyword evidence="4 9" id="KW-1133">Transmembrane helix</keyword>
<feature type="repeat" description="ANK" evidence="7">
    <location>
        <begin position="160"/>
        <end position="192"/>
    </location>
</feature>
<feature type="region of interest" description="Disordered" evidence="8">
    <location>
        <begin position="1197"/>
        <end position="1251"/>
    </location>
</feature>
<dbReference type="InterPro" id="IPR002523">
    <property type="entry name" value="MgTranspt_CorA/ZnTranspt_ZntB"/>
</dbReference>
<dbReference type="PROSITE" id="PS50297">
    <property type="entry name" value="ANK_REP_REGION"/>
    <property type="match status" value="8"/>
</dbReference>
<evidence type="ECO:0000256" key="8">
    <source>
        <dbReference type="SAM" id="MobiDB-lite"/>
    </source>
</evidence>
<feature type="repeat" description="ANK" evidence="7">
    <location>
        <begin position="470"/>
        <end position="493"/>
    </location>
</feature>
<dbReference type="Gene3D" id="1.25.40.20">
    <property type="entry name" value="Ankyrin repeat-containing domain"/>
    <property type="match status" value="4"/>
</dbReference>
<dbReference type="Pfam" id="PF12796">
    <property type="entry name" value="Ank_2"/>
    <property type="match status" value="4"/>
</dbReference>
<feature type="repeat" description="ANK" evidence="7">
    <location>
        <begin position="369"/>
        <end position="401"/>
    </location>
</feature>
<comment type="subcellular location">
    <subcellularLocation>
        <location evidence="1">Membrane</location>
        <topology evidence="1">Multi-pass membrane protein</topology>
    </subcellularLocation>
</comment>
<accession>X0MLJ4</accession>
<feature type="repeat" description="ANK" evidence="7">
    <location>
        <begin position="94"/>
        <end position="126"/>
    </location>
</feature>
<keyword evidence="6 9" id="KW-0472">Membrane</keyword>
<dbReference type="SUPFAM" id="SSF48403">
    <property type="entry name" value="Ankyrin repeat"/>
    <property type="match status" value="2"/>
</dbReference>
<keyword evidence="2 9" id="KW-0812">Transmembrane</keyword>
<organism evidence="10">
    <name type="scientific">Fusarium oxysporum f. sp. vasinfectum 25433</name>
    <dbReference type="NCBI Taxonomy" id="1089449"/>
    <lineage>
        <taxon>Eukaryota</taxon>
        <taxon>Fungi</taxon>
        <taxon>Dikarya</taxon>
        <taxon>Ascomycota</taxon>
        <taxon>Pezizomycotina</taxon>
        <taxon>Sordariomycetes</taxon>
        <taxon>Hypocreomycetidae</taxon>
        <taxon>Hypocreales</taxon>
        <taxon>Nectriaceae</taxon>
        <taxon>Fusarium</taxon>
        <taxon>Fusarium oxysporum species complex</taxon>
    </lineage>
</organism>
<name>X0MLJ4_FUSOX</name>
<feature type="repeat" description="ANK" evidence="7">
    <location>
        <begin position="299"/>
        <end position="331"/>
    </location>
</feature>
<feature type="region of interest" description="Disordered" evidence="8">
    <location>
        <begin position="1"/>
        <end position="54"/>
    </location>
</feature>
<dbReference type="Pfam" id="PF01544">
    <property type="entry name" value="CorA"/>
    <property type="match status" value="1"/>
</dbReference>